<protein>
    <submittedName>
        <fullName evidence="2">Uncharacterized protein</fullName>
    </submittedName>
</protein>
<organism evidence="2 3">
    <name type="scientific">Mycena chlorophos</name>
    <name type="common">Agaric fungus</name>
    <name type="synonym">Agaricus chlorophos</name>
    <dbReference type="NCBI Taxonomy" id="658473"/>
    <lineage>
        <taxon>Eukaryota</taxon>
        <taxon>Fungi</taxon>
        <taxon>Dikarya</taxon>
        <taxon>Basidiomycota</taxon>
        <taxon>Agaricomycotina</taxon>
        <taxon>Agaricomycetes</taxon>
        <taxon>Agaricomycetidae</taxon>
        <taxon>Agaricales</taxon>
        <taxon>Marasmiineae</taxon>
        <taxon>Mycenaceae</taxon>
        <taxon>Mycena</taxon>
    </lineage>
</organism>
<feature type="compositionally biased region" description="Polar residues" evidence="1">
    <location>
        <begin position="1"/>
        <end position="11"/>
    </location>
</feature>
<keyword evidence="3" id="KW-1185">Reference proteome</keyword>
<proteinExistence type="predicted"/>
<accession>A0ABQ0L2B7</accession>
<gene>
    <name evidence="2" type="ORF">MCHLO_02803</name>
</gene>
<name>A0ABQ0L2B7_MYCCL</name>
<evidence type="ECO:0000313" key="2">
    <source>
        <dbReference type="EMBL" id="GAT45213.1"/>
    </source>
</evidence>
<dbReference type="EMBL" id="DF841004">
    <property type="protein sequence ID" value="GAT45213.1"/>
    <property type="molecule type" value="Genomic_DNA"/>
</dbReference>
<evidence type="ECO:0000256" key="1">
    <source>
        <dbReference type="SAM" id="MobiDB-lite"/>
    </source>
</evidence>
<sequence length="319" mass="34276">MAPIPRSTSPRSKAKQRGPTSVAMRICGLGSGGSDSVLGLGKGGRANSKWVHGGTLFNASASDSHGALTPMRDEEGNPRIASAAWSTCALHVSTTRKQTSDVANHLVLETRRSSDPGSEHTSHRRARLPLWLSTLSPSHSAPWCTRRGPNMTTSAFSRLEEHAAERKKGCGSASANRRQPECLPLDALVTVPRWDPIAACCRPEIDPTYTFSKRLSPQYAGHINWQLNSACPDSGRRAAREGGDEYPTKQSTALARALEVKTVDAGKERGMARALHQEDAILGCVVESRVLTKAGPVKRHLVFKPPEGMSAQAGDYVAI</sequence>
<evidence type="ECO:0000313" key="3">
    <source>
        <dbReference type="Proteomes" id="UP000815677"/>
    </source>
</evidence>
<dbReference type="Proteomes" id="UP000815677">
    <property type="component" value="Unassembled WGS sequence"/>
</dbReference>
<reference evidence="2" key="1">
    <citation type="submission" date="2014-09" db="EMBL/GenBank/DDBJ databases">
        <title>Genome sequence of the luminous mushroom Mycena chlorophos for searching fungal bioluminescence genes.</title>
        <authorList>
            <person name="Tanaka Y."/>
            <person name="Kasuga D."/>
            <person name="Oba Y."/>
            <person name="Hase S."/>
            <person name="Sato K."/>
            <person name="Oba Y."/>
            <person name="Sakakibara Y."/>
        </authorList>
    </citation>
    <scope>NUCLEOTIDE SEQUENCE</scope>
</reference>
<feature type="region of interest" description="Disordered" evidence="1">
    <location>
        <begin position="1"/>
        <end position="21"/>
    </location>
</feature>